<name>A0A916T0L8_9ACTN</name>
<keyword evidence="3" id="KW-1185">Reference proteome</keyword>
<dbReference type="Proteomes" id="UP000621454">
    <property type="component" value="Unassembled WGS sequence"/>
</dbReference>
<dbReference type="Gene3D" id="3.40.50.150">
    <property type="entry name" value="Vaccinia Virus protein VP39"/>
    <property type="match status" value="1"/>
</dbReference>
<reference evidence="2" key="2">
    <citation type="submission" date="2020-09" db="EMBL/GenBank/DDBJ databases">
        <authorList>
            <person name="Sun Q."/>
            <person name="Zhou Y."/>
        </authorList>
    </citation>
    <scope>NUCLEOTIDE SEQUENCE</scope>
    <source>
        <strain evidence="2">CGMCC 1.12827</strain>
    </source>
</reference>
<dbReference type="AlphaFoldDB" id="A0A916T0L8"/>
<protein>
    <recommendedName>
        <fullName evidence="1">THUMP-like domain-containing protein</fullName>
    </recommendedName>
</protein>
<gene>
    <name evidence="2" type="ORF">GCM10011489_09260</name>
</gene>
<dbReference type="EMBL" id="BMGC01000004">
    <property type="protein sequence ID" value="GGB23209.1"/>
    <property type="molecule type" value="Genomic_DNA"/>
</dbReference>
<sequence>MAYEFDLDDVGYLRSRHGEKALSSAAELALTPATLIADIAELKRRYPGHEAALAETTRLRRRAVGRLPGADEVLTTDDALQQASAWPVATHRAARIAAQIPDATVHDVTCSIGADLIAAASTTGISGVIGSDLDPVRLAMAVHNAERAEESARSAGRRRLTPVLVARADALTPTSRAEVVFADPARRSGGRRTFRLEDLVPPLPELMVTYADRRLVVKCAPGLDYQLLRNRFGFEGDVEIVSLDGGVREATLWSGFSTVGPGVTRATVLRSGGGSFTIDDTEPDTCTVGEAGRWIFDPDGAVIRAGLVRQFATRHQLWQLDAHIAYLTGDDLPAGERGWPVIERLPFTEKKIRRALAEHDCGVLEITVRGVDVDPDALRKRLRLKGHSSMALVITRIGSVSTAFLCGAGVRAPLSESGVSATE</sequence>
<evidence type="ECO:0000313" key="2">
    <source>
        <dbReference type="EMBL" id="GGB23209.1"/>
    </source>
</evidence>
<dbReference type="Pfam" id="PF18096">
    <property type="entry name" value="Thump_like"/>
    <property type="match status" value="1"/>
</dbReference>
<dbReference type="InterPro" id="IPR029063">
    <property type="entry name" value="SAM-dependent_MTases_sf"/>
</dbReference>
<dbReference type="InterPro" id="IPR041497">
    <property type="entry name" value="Thump-like"/>
</dbReference>
<organism evidence="2 3">
    <name type="scientific">Gordonia jinhuaensis</name>
    <dbReference type="NCBI Taxonomy" id="1517702"/>
    <lineage>
        <taxon>Bacteria</taxon>
        <taxon>Bacillati</taxon>
        <taxon>Actinomycetota</taxon>
        <taxon>Actinomycetes</taxon>
        <taxon>Mycobacteriales</taxon>
        <taxon>Gordoniaceae</taxon>
        <taxon>Gordonia</taxon>
    </lineage>
</organism>
<proteinExistence type="predicted"/>
<dbReference type="RefSeq" id="WP_188585414.1">
    <property type="nucleotide sequence ID" value="NZ_BMGC01000004.1"/>
</dbReference>
<dbReference type="SUPFAM" id="SSF53335">
    <property type="entry name" value="S-adenosyl-L-methionine-dependent methyltransferases"/>
    <property type="match status" value="1"/>
</dbReference>
<feature type="domain" description="THUMP-like" evidence="1">
    <location>
        <begin position="337"/>
        <end position="407"/>
    </location>
</feature>
<evidence type="ECO:0000259" key="1">
    <source>
        <dbReference type="Pfam" id="PF18096"/>
    </source>
</evidence>
<evidence type="ECO:0000313" key="3">
    <source>
        <dbReference type="Proteomes" id="UP000621454"/>
    </source>
</evidence>
<reference evidence="2" key="1">
    <citation type="journal article" date="2014" name="Int. J. Syst. Evol. Microbiol.">
        <title>Complete genome sequence of Corynebacterium casei LMG S-19264T (=DSM 44701T), isolated from a smear-ripened cheese.</title>
        <authorList>
            <consortium name="US DOE Joint Genome Institute (JGI-PGF)"/>
            <person name="Walter F."/>
            <person name="Albersmeier A."/>
            <person name="Kalinowski J."/>
            <person name="Ruckert C."/>
        </authorList>
    </citation>
    <scope>NUCLEOTIDE SEQUENCE</scope>
    <source>
        <strain evidence="2">CGMCC 1.12827</strain>
    </source>
</reference>
<comment type="caution">
    <text evidence="2">The sequence shown here is derived from an EMBL/GenBank/DDBJ whole genome shotgun (WGS) entry which is preliminary data.</text>
</comment>
<accession>A0A916T0L8</accession>